<keyword evidence="9" id="KW-0256">Endoplasmic reticulum</keyword>
<evidence type="ECO:0000256" key="9">
    <source>
        <dbReference type="RuleBase" id="RU362128"/>
    </source>
</evidence>
<evidence type="ECO:0000313" key="13">
    <source>
        <dbReference type="Proteomes" id="UP000683000"/>
    </source>
</evidence>
<dbReference type="Pfam" id="PF13649">
    <property type="entry name" value="Methyltransf_25"/>
    <property type="match status" value="1"/>
</dbReference>
<dbReference type="SUPFAM" id="SSF53756">
    <property type="entry name" value="UDP-Glycosyltransferase/glycogen phosphorylase"/>
    <property type="match status" value="1"/>
</dbReference>
<evidence type="ECO:0000259" key="10">
    <source>
        <dbReference type="Pfam" id="PF04101"/>
    </source>
</evidence>
<comment type="similarity">
    <text evidence="9">Belongs to the glycosyltransferase 28 family.</text>
</comment>
<dbReference type="InterPro" id="IPR051422">
    <property type="entry name" value="AlkB_tRNA_MeTrf/Diox"/>
</dbReference>
<dbReference type="AlphaFoldDB" id="A0A8I2YQL1"/>
<dbReference type="GO" id="GO:0004577">
    <property type="term" value="F:N-acetylglucosaminyldiphosphodolichol N-acetylglucosaminyltransferase activity"/>
    <property type="evidence" value="ECO:0007669"/>
    <property type="project" value="UniProtKB-EC"/>
</dbReference>
<dbReference type="GO" id="GO:0030488">
    <property type="term" value="P:tRNA methylation"/>
    <property type="evidence" value="ECO:0007669"/>
    <property type="project" value="TreeGrafter"/>
</dbReference>
<evidence type="ECO:0000313" key="12">
    <source>
        <dbReference type="EMBL" id="KAG6376379.1"/>
    </source>
</evidence>
<dbReference type="OrthoDB" id="271595at2759"/>
<dbReference type="InterPro" id="IPR007235">
    <property type="entry name" value="Glyco_trans_28_C"/>
</dbReference>
<keyword evidence="5 9" id="KW-0808">Transferase</keyword>
<keyword evidence="13" id="KW-1185">Reference proteome</keyword>
<evidence type="ECO:0000256" key="4">
    <source>
        <dbReference type="ARBA" id="ARBA00022603"/>
    </source>
</evidence>
<comment type="function">
    <text evidence="6 9">Involved in protein N-glycosylation. Essential for the second step of the dolichol-linked oligosaccharide pathway.</text>
</comment>
<protein>
    <recommendedName>
        <fullName evidence="3 9">UDP-N-acetylglucosamine transferase subunit ALG13</fullName>
        <ecNumber evidence="2 9">2.4.1.141</ecNumber>
    </recommendedName>
    <alternativeName>
        <fullName evidence="7 9">Asparagine-linked glycosylation protein 13</fullName>
    </alternativeName>
</protein>
<dbReference type="Gene3D" id="3.40.50.2000">
    <property type="entry name" value="Glycogen Phosphorylase B"/>
    <property type="match status" value="1"/>
</dbReference>
<comment type="subcellular location">
    <subcellularLocation>
        <location evidence="9">Endoplasmic reticulum</location>
    </subcellularLocation>
</comment>
<proteinExistence type="inferred from homology"/>
<evidence type="ECO:0000256" key="1">
    <source>
        <dbReference type="ARBA" id="ARBA00011198"/>
    </source>
</evidence>
<gene>
    <name evidence="9" type="primary">ALG13</name>
    <name evidence="12" type="ORF">JVT61DRAFT_2364</name>
</gene>
<dbReference type="Proteomes" id="UP000683000">
    <property type="component" value="Unassembled WGS sequence"/>
</dbReference>
<dbReference type="GO" id="GO:0000049">
    <property type="term" value="F:tRNA binding"/>
    <property type="evidence" value="ECO:0007669"/>
    <property type="project" value="TreeGrafter"/>
</dbReference>
<evidence type="ECO:0000256" key="7">
    <source>
        <dbReference type="ARBA" id="ARBA00032061"/>
    </source>
</evidence>
<dbReference type="EC" id="2.4.1.141" evidence="2 9"/>
<reference evidence="12" key="1">
    <citation type="submission" date="2021-03" db="EMBL/GenBank/DDBJ databases">
        <title>Evolutionary innovations through gain and loss of genes in the ectomycorrhizal Boletales.</title>
        <authorList>
            <person name="Wu G."/>
            <person name="Miyauchi S."/>
            <person name="Morin E."/>
            <person name="Yang Z.-L."/>
            <person name="Xu J."/>
            <person name="Martin F.M."/>
        </authorList>
    </citation>
    <scope>NUCLEOTIDE SEQUENCE</scope>
    <source>
        <strain evidence="12">BR01</strain>
    </source>
</reference>
<evidence type="ECO:0000256" key="3">
    <source>
        <dbReference type="ARBA" id="ARBA00017468"/>
    </source>
</evidence>
<dbReference type="SUPFAM" id="SSF53335">
    <property type="entry name" value="S-adenosyl-L-methionine-dependent methyltransferases"/>
    <property type="match status" value="1"/>
</dbReference>
<dbReference type="PANTHER" id="PTHR13069">
    <property type="entry name" value="ALKYLATED DNA REPAIR PROTEIN ALKB HOMOLOG 8"/>
    <property type="match status" value="1"/>
</dbReference>
<comment type="catalytic activity">
    <reaction evidence="8">
        <text>an N-acetyl-alpha-D-glucosaminyl-diphospho-di-trans,poly-cis-dolichol + UDP-N-acetyl-alpha-D-glucosamine = an N,N'-diacetylchitobiosyl-diphospho-di-trans,poly-cis-dolichol + UDP + H(+)</text>
        <dbReference type="Rhea" id="RHEA:23380"/>
        <dbReference type="Rhea" id="RHEA-COMP:19507"/>
        <dbReference type="Rhea" id="RHEA-COMP:19510"/>
        <dbReference type="ChEBI" id="CHEBI:15378"/>
        <dbReference type="ChEBI" id="CHEBI:57269"/>
        <dbReference type="ChEBI" id="CHEBI:57705"/>
        <dbReference type="ChEBI" id="CHEBI:58223"/>
        <dbReference type="ChEBI" id="CHEBI:58427"/>
        <dbReference type="EC" id="2.4.1.141"/>
    </reaction>
</comment>
<dbReference type="GO" id="GO:0002098">
    <property type="term" value="P:tRNA wobble uridine modification"/>
    <property type="evidence" value="ECO:0007669"/>
    <property type="project" value="TreeGrafter"/>
</dbReference>
<dbReference type="InterPro" id="IPR029063">
    <property type="entry name" value="SAM-dependent_MTases_sf"/>
</dbReference>
<keyword evidence="9" id="KW-0328">Glycosyltransferase</keyword>
<feature type="domain" description="Glycosyl transferase family 28 C-terminal" evidence="10">
    <location>
        <begin position="3"/>
        <end position="161"/>
    </location>
</feature>
<accession>A0A8I2YQL1</accession>
<dbReference type="InterPro" id="IPR041698">
    <property type="entry name" value="Methyltransf_25"/>
</dbReference>
<name>A0A8I2YQL1_9AGAM</name>
<sequence>MLVFVTVGSTKFDALVQATISEPVLTALHSKGFVQVVVQRGNSNLDPDCGASTQDSLTTRKAGVDIEAWKFRPSIQDEIERADLVISHAGSGTILDVLRSGKPLIVVPNPTLMDNHQEELALQLDRFGHLRATSVDDLPKTIGSFDANALVPFPAFDGSKFRRLADEMMGVAPVTIAGDAQAYEDQHVHAVYDQIAPHFSSTRYKPWPIIAKFISDLPLGWIGLDSGTGNGKYLSLPADRPGNILTVGLDRSKSLLMIARNAGGEPTAPVVREVVWGDVLDNGWRAGAFDYAISIATIHHLASHERRRLAVQVRRRTSVLFALTISLQRLLQCVSPAHGRILIYVWAIEQDELSKRVIPTDDSTGSSSGKDVFVPWVMSQQATRQDPKNPLENPGTVAEAHVYHRYYHMFAKGELTRLAREAAQGMDLVVGPPAAGRRGIEIIQDGWERSNYYVELRCWKA</sequence>
<evidence type="ECO:0000256" key="6">
    <source>
        <dbReference type="ARBA" id="ARBA00024804"/>
    </source>
</evidence>
<dbReference type="CDD" id="cd02440">
    <property type="entry name" value="AdoMet_MTases"/>
    <property type="match status" value="1"/>
</dbReference>
<evidence type="ECO:0000259" key="11">
    <source>
        <dbReference type="Pfam" id="PF13649"/>
    </source>
</evidence>
<evidence type="ECO:0000256" key="5">
    <source>
        <dbReference type="ARBA" id="ARBA00022679"/>
    </source>
</evidence>
<organism evidence="12 13">
    <name type="scientific">Boletus reticuloceps</name>
    <dbReference type="NCBI Taxonomy" id="495285"/>
    <lineage>
        <taxon>Eukaryota</taxon>
        <taxon>Fungi</taxon>
        <taxon>Dikarya</taxon>
        <taxon>Basidiomycota</taxon>
        <taxon>Agaricomycotina</taxon>
        <taxon>Agaricomycetes</taxon>
        <taxon>Agaricomycetidae</taxon>
        <taxon>Boletales</taxon>
        <taxon>Boletineae</taxon>
        <taxon>Boletaceae</taxon>
        <taxon>Boletoideae</taxon>
        <taxon>Boletus</taxon>
    </lineage>
</organism>
<evidence type="ECO:0000256" key="8">
    <source>
        <dbReference type="ARBA" id="ARBA00048184"/>
    </source>
</evidence>
<comment type="subunit">
    <text evidence="1 9">Heterodimer with ALG14 to form a functional enzyme.</text>
</comment>
<evidence type="ECO:0000256" key="2">
    <source>
        <dbReference type="ARBA" id="ARBA00012614"/>
    </source>
</evidence>
<dbReference type="PANTHER" id="PTHR13069:SF21">
    <property type="entry name" value="ALKYLATED DNA REPAIR PROTEIN ALKB HOMOLOG 8"/>
    <property type="match status" value="1"/>
</dbReference>
<dbReference type="EMBL" id="JAGFBS010000012">
    <property type="protein sequence ID" value="KAG6376379.1"/>
    <property type="molecule type" value="Genomic_DNA"/>
</dbReference>
<keyword evidence="4" id="KW-0489">Methyltransferase</keyword>
<comment type="caution">
    <text evidence="12">The sequence shown here is derived from an EMBL/GenBank/DDBJ whole genome shotgun (WGS) entry which is preliminary data.</text>
</comment>
<feature type="domain" description="Methyltransferase" evidence="11">
    <location>
        <begin position="224"/>
        <end position="315"/>
    </location>
</feature>
<dbReference type="Gene3D" id="3.40.50.150">
    <property type="entry name" value="Vaccinia Virus protein VP39"/>
    <property type="match status" value="1"/>
</dbReference>
<dbReference type="Pfam" id="PF04101">
    <property type="entry name" value="Glyco_tran_28_C"/>
    <property type="match status" value="1"/>
</dbReference>
<dbReference type="GO" id="GO:0005783">
    <property type="term" value="C:endoplasmic reticulum"/>
    <property type="evidence" value="ECO:0007669"/>
    <property type="project" value="UniProtKB-SubCell"/>
</dbReference>
<dbReference type="GO" id="GO:0106335">
    <property type="term" value="F:tRNA (5-carboxymethyluridine(34)-5-O)-methyltransferase activity"/>
    <property type="evidence" value="ECO:0007669"/>
    <property type="project" value="TreeGrafter"/>
</dbReference>
<dbReference type="GO" id="GO:0005634">
    <property type="term" value="C:nucleus"/>
    <property type="evidence" value="ECO:0007669"/>
    <property type="project" value="TreeGrafter"/>
</dbReference>